<dbReference type="EMBL" id="JAWDJW010006614">
    <property type="protein sequence ID" value="KAK3064098.1"/>
    <property type="molecule type" value="Genomic_DNA"/>
</dbReference>
<gene>
    <name evidence="1" type="ORF">LTS18_010135</name>
</gene>
<dbReference type="Proteomes" id="UP001186974">
    <property type="component" value="Unassembled WGS sequence"/>
</dbReference>
<reference evidence="1" key="1">
    <citation type="submission" date="2024-09" db="EMBL/GenBank/DDBJ databases">
        <title>Black Yeasts Isolated from many extreme environments.</title>
        <authorList>
            <person name="Coleine C."/>
            <person name="Stajich J.E."/>
            <person name="Selbmann L."/>
        </authorList>
    </citation>
    <scope>NUCLEOTIDE SEQUENCE</scope>
    <source>
        <strain evidence="1">CCFEE 5737</strain>
    </source>
</reference>
<sequence length="345" mass="37874">MEYVVPQSLTDYGRMTAYSGSRSTIKVADGAHAPTTFFPGLLKRVQAHNKSVYKLALTSSYLITASRDQTIRVWSLTTQSLVYTPLQGHTASVLSIAVNEQLGLIFSGDADDSALSLACTSKYLVSGSKDKTAKVWNITQSAATLANPWSDSIDSKDEAQLLEHTAAINAVLINADKIRDHRLRGPRYQDLGNRIVGLRAQHQRSSYQGHCELAISLDGRRVISGSSDTTIRIFDIQTGIEEGYLKGHTDLVRSVGVFPGKRVCEEEELIVSGGYDEQVYVWAMVTGTGGKGVWEIVKNFTASNAVRHAERKGGTVKVFNVMWDGKKVYCANQTNVVCGWEFGDW</sequence>
<keyword evidence="2" id="KW-1185">Reference proteome</keyword>
<evidence type="ECO:0000313" key="2">
    <source>
        <dbReference type="Proteomes" id="UP001186974"/>
    </source>
</evidence>
<organism evidence="1 2">
    <name type="scientific">Coniosporium uncinatum</name>
    <dbReference type="NCBI Taxonomy" id="93489"/>
    <lineage>
        <taxon>Eukaryota</taxon>
        <taxon>Fungi</taxon>
        <taxon>Dikarya</taxon>
        <taxon>Ascomycota</taxon>
        <taxon>Pezizomycotina</taxon>
        <taxon>Dothideomycetes</taxon>
        <taxon>Dothideomycetes incertae sedis</taxon>
        <taxon>Coniosporium</taxon>
    </lineage>
</organism>
<name>A0ACC3D9X0_9PEZI</name>
<accession>A0ACC3D9X0</accession>
<comment type="caution">
    <text evidence="1">The sequence shown here is derived from an EMBL/GenBank/DDBJ whole genome shotgun (WGS) entry which is preliminary data.</text>
</comment>
<evidence type="ECO:0000313" key="1">
    <source>
        <dbReference type="EMBL" id="KAK3064098.1"/>
    </source>
</evidence>
<protein>
    <submittedName>
        <fullName evidence="1">Uncharacterized protein</fullName>
    </submittedName>
</protein>
<proteinExistence type="predicted"/>